<gene>
    <name evidence="1" type="ORF">M124_1446</name>
</gene>
<dbReference type="SUPFAM" id="SSF63825">
    <property type="entry name" value="YWTD domain"/>
    <property type="match status" value="1"/>
</dbReference>
<dbReference type="AlphaFoldDB" id="A0A015W2Q2"/>
<dbReference type="Pfam" id="PF17170">
    <property type="entry name" value="DUF5128"/>
    <property type="match status" value="1"/>
</dbReference>
<evidence type="ECO:0000313" key="2">
    <source>
        <dbReference type="Proteomes" id="UP000020529"/>
    </source>
</evidence>
<dbReference type="RefSeq" id="WP_005816950.1">
    <property type="nucleotide sequence ID" value="NZ_JGCY01000263.1"/>
</dbReference>
<dbReference type="PROSITE" id="PS51257">
    <property type="entry name" value="PROKAR_LIPOPROTEIN"/>
    <property type="match status" value="1"/>
</dbReference>
<sequence length="405" mass="47174">MRQKSLLLLLPFLLLSCGGKKNSGQLSDTAVQIVKPEFPQIVPFETGIETEQEILLSEIADSIRYIPLETNNKCLMKRLRTTNILQTKDYFFLPWIEKLFQYTRDGKFVRTIGRKGNGPGEFNWIMQIDVDEEKGLVYMLTTSAKINIYSIETGKFIRAMKTPSMEAGDFAMLRTQDTIAATFIRNNNGRRKERIYLSDLKGDTLKIFNRWDLFELNSSYSWMMSSDEDRYMFHYKNNTCYKEYYNDTLFTITPDSLEPRYIFQMGKYALPMECRFEYLNGDGKRFQELAAPYLQYNTIETDSYVFMPYSNWTGEKARENQLAIYDKKGRSCFKVANGYIKNDLTPGLPFRPVTALDEHTLLCMWDAAEILEKAEKTPSILQIEPLKGLNEDDNPVMMIVYLKQP</sequence>
<evidence type="ECO:0008006" key="3">
    <source>
        <dbReference type="Google" id="ProtNLM"/>
    </source>
</evidence>
<proteinExistence type="predicted"/>
<dbReference type="Proteomes" id="UP000020529">
    <property type="component" value="Unassembled WGS sequence"/>
</dbReference>
<dbReference type="EMBL" id="JGCY01000263">
    <property type="protein sequence ID" value="EXY74745.1"/>
    <property type="molecule type" value="Genomic_DNA"/>
</dbReference>
<dbReference type="PATRIC" id="fig|1339315.3.peg.2225"/>
<reference evidence="1 2" key="1">
    <citation type="submission" date="2014-02" db="EMBL/GenBank/DDBJ databases">
        <authorList>
            <person name="Sears C."/>
            <person name="Carroll K."/>
            <person name="Sack B.R."/>
            <person name="Qadri F."/>
            <person name="Myers L.L."/>
            <person name="Chung G.-T."/>
            <person name="Escheverria P."/>
            <person name="Fraser C.M."/>
            <person name="Sadzewicz L."/>
            <person name="Shefchek K.A."/>
            <person name="Tallon L."/>
            <person name="Das S.P."/>
            <person name="Daugherty S."/>
            <person name="Mongodin E.F."/>
        </authorList>
    </citation>
    <scope>NUCLEOTIDE SEQUENCE [LARGE SCALE GENOMIC DNA]</scope>
    <source>
        <strain evidence="2">3988T(B)14</strain>
    </source>
</reference>
<dbReference type="Gene3D" id="2.120.10.30">
    <property type="entry name" value="TolB, C-terminal domain"/>
    <property type="match status" value="1"/>
</dbReference>
<protein>
    <recommendedName>
        <fullName evidence="3">6-bladed beta-propeller</fullName>
    </recommendedName>
</protein>
<evidence type="ECO:0000313" key="1">
    <source>
        <dbReference type="EMBL" id="EXY74745.1"/>
    </source>
</evidence>
<accession>A0A015W2Q2</accession>
<comment type="caution">
    <text evidence="1">The sequence shown here is derived from an EMBL/GenBank/DDBJ whole genome shotgun (WGS) entry which is preliminary data.</text>
</comment>
<dbReference type="InterPro" id="IPR011042">
    <property type="entry name" value="6-blade_b-propeller_TolB-like"/>
</dbReference>
<name>A0A015W2Q2_BACFG</name>
<organism evidence="1 2">
    <name type="scientific">Bacteroides fragilis str. 3988T(B)14</name>
    <dbReference type="NCBI Taxonomy" id="1339315"/>
    <lineage>
        <taxon>Bacteria</taxon>
        <taxon>Pseudomonadati</taxon>
        <taxon>Bacteroidota</taxon>
        <taxon>Bacteroidia</taxon>
        <taxon>Bacteroidales</taxon>
        <taxon>Bacteroidaceae</taxon>
        <taxon>Bacteroides</taxon>
    </lineage>
</organism>